<dbReference type="AlphaFoldDB" id="A0A9D9HGX5"/>
<evidence type="ECO:0000256" key="2">
    <source>
        <dbReference type="ARBA" id="ARBA00019841"/>
    </source>
</evidence>
<evidence type="ECO:0000259" key="7">
    <source>
        <dbReference type="Pfam" id="PF02272"/>
    </source>
</evidence>
<keyword evidence="4" id="KW-0378">Hydrolase</keyword>
<sequence length="729" mass="80017">MTNQNNWKKKEIDRDAVRMLADRFHCQPLVASILARRGITEGQDALFFLEDDPRFLHSPFLLDNMEKAVDRVIQAKEEGEKVLVFGDRDVDGITGTALVCNALREMGIDVCARLPAGDDPYGLTIAAVEEHSANYGSLIITVDCGISCVKETARANELGIDVVILDHHTPPEVLPDAAAIVNPHLPDSAYPFKTLCGCAVAWKFITALRFGLTGMYRQSVCLLNVRPLNDAYCVEVIRTVNMVEKKRICETLVPGMVSFSQTRLPDILEGQHIFVWDAFMQQKQLEKIFGPSVEFNFFDISGEITDAIPPLKGMSLLKLKDRSKLGLYAGRPASEIDAFFNLFVTYIQKKTGFFTAREEKELQLVALGTLADIMPLRNENRILVRTGIRSMNAAPVPGLLELLFLQKLSGKPNTAADLSWRITPALNATGRMGQPETALRLLLADTAPEERKKLAAEVVRLNEERKALGQEVWRIAEPLARESLVRNANRLAVAASADINRGITGLTASRMAKYFNVPSVTVSVRPDGTAVGSIRSARGVNLKAILEFCGDLFSDHGGHMFAAGFSLKKGTLEEFTARMQRIAENLEFPDSDGAGEIDIDAQIPPAFVTPGLLDIAARFEPFGEDNAPLQFLVCGVKIIGGAIIGKGEKQHIKLTLDCGKFKWPALFRNAAERYGRDFSCGDKVDAVFQVTQNFYNGTATPQMIITDLRRTEQAPAAGSASAAGQEAFV</sequence>
<dbReference type="Pfam" id="PF02272">
    <property type="entry name" value="DHHA1"/>
    <property type="match status" value="1"/>
</dbReference>
<evidence type="ECO:0000313" key="9">
    <source>
        <dbReference type="EMBL" id="MBO8449928.1"/>
    </source>
</evidence>
<comment type="caution">
    <text evidence="9">The sequence shown here is derived from an EMBL/GenBank/DDBJ whole genome shotgun (WGS) entry which is preliminary data.</text>
</comment>
<proteinExistence type="inferred from homology"/>
<feature type="domain" description="DHHA1" evidence="7">
    <location>
        <begin position="491"/>
        <end position="584"/>
    </location>
</feature>
<accession>A0A9D9HGX5</accession>
<dbReference type="EMBL" id="JADIMS010000039">
    <property type="protein sequence ID" value="MBO8449928.1"/>
    <property type="molecule type" value="Genomic_DNA"/>
</dbReference>
<evidence type="ECO:0000256" key="1">
    <source>
        <dbReference type="ARBA" id="ARBA00005915"/>
    </source>
</evidence>
<dbReference type="GO" id="GO:0003676">
    <property type="term" value="F:nucleic acid binding"/>
    <property type="evidence" value="ECO:0007669"/>
    <property type="project" value="InterPro"/>
</dbReference>
<evidence type="ECO:0000256" key="5">
    <source>
        <dbReference type="ARBA" id="ARBA00022839"/>
    </source>
</evidence>
<dbReference type="PANTHER" id="PTHR30255">
    <property type="entry name" value="SINGLE-STRANDED-DNA-SPECIFIC EXONUCLEASE RECJ"/>
    <property type="match status" value="1"/>
</dbReference>
<reference evidence="9" key="1">
    <citation type="submission" date="2020-10" db="EMBL/GenBank/DDBJ databases">
        <authorList>
            <person name="Gilroy R."/>
        </authorList>
    </citation>
    <scope>NUCLEOTIDE SEQUENCE</scope>
    <source>
        <strain evidence="9">B3-4054</strain>
    </source>
</reference>
<dbReference type="NCBIfam" id="TIGR00644">
    <property type="entry name" value="recJ"/>
    <property type="match status" value="1"/>
</dbReference>
<dbReference type="InterPro" id="IPR003156">
    <property type="entry name" value="DHHA1_dom"/>
</dbReference>
<dbReference type="InterPro" id="IPR051673">
    <property type="entry name" value="SSDNA_exonuclease_RecJ"/>
</dbReference>
<gene>
    <name evidence="9" type="primary">recJ</name>
    <name evidence="9" type="ORF">IAA96_02360</name>
</gene>
<dbReference type="Pfam" id="PF01368">
    <property type="entry name" value="DHH"/>
    <property type="match status" value="1"/>
</dbReference>
<dbReference type="Gene3D" id="3.10.310.30">
    <property type="match status" value="1"/>
</dbReference>
<protein>
    <recommendedName>
        <fullName evidence="2">Single-stranded-DNA-specific exonuclease RecJ</fullName>
    </recommendedName>
</protein>
<dbReference type="PANTHER" id="PTHR30255:SF2">
    <property type="entry name" value="SINGLE-STRANDED-DNA-SPECIFIC EXONUCLEASE RECJ"/>
    <property type="match status" value="1"/>
</dbReference>
<dbReference type="SUPFAM" id="SSF64182">
    <property type="entry name" value="DHH phosphoesterases"/>
    <property type="match status" value="2"/>
</dbReference>
<feature type="domain" description="DDH" evidence="6">
    <location>
        <begin position="81"/>
        <end position="206"/>
    </location>
</feature>
<reference evidence="9" key="2">
    <citation type="journal article" date="2021" name="PeerJ">
        <title>Extensive microbial diversity within the chicken gut microbiome revealed by metagenomics and culture.</title>
        <authorList>
            <person name="Gilroy R."/>
            <person name="Ravi A."/>
            <person name="Getino M."/>
            <person name="Pursley I."/>
            <person name="Horton D.L."/>
            <person name="Alikhan N.F."/>
            <person name="Baker D."/>
            <person name="Gharbi K."/>
            <person name="Hall N."/>
            <person name="Watson M."/>
            <person name="Adriaenssens E.M."/>
            <person name="Foster-Nyarko E."/>
            <person name="Jarju S."/>
            <person name="Secka A."/>
            <person name="Antonio M."/>
            <person name="Oren A."/>
            <person name="Chaudhuri R.R."/>
            <person name="La Ragione R."/>
            <person name="Hildebrand F."/>
            <person name="Pallen M.J."/>
        </authorList>
    </citation>
    <scope>NUCLEOTIDE SEQUENCE</scope>
    <source>
        <strain evidence="9">B3-4054</strain>
    </source>
</reference>
<dbReference type="InterPro" id="IPR001667">
    <property type="entry name" value="DDH_dom"/>
</dbReference>
<dbReference type="InterPro" id="IPR038763">
    <property type="entry name" value="DHH_sf"/>
</dbReference>
<comment type="similarity">
    <text evidence="1">Belongs to the RecJ family.</text>
</comment>
<dbReference type="InterPro" id="IPR041122">
    <property type="entry name" value="RecJ_OB"/>
</dbReference>
<organism evidence="9 10">
    <name type="scientific">Candidatus Avitreponema avistercoris</name>
    <dbReference type="NCBI Taxonomy" id="2840705"/>
    <lineage>
        <taxon>Bacteria</taxon>
        <taxon>Pseudomonadati</taxon>
        <taxon>Spirochaetota</taxon>
        <taxon>Spirochaetia</taxon>
        <taxon>Spirochaetales</taxon>
        <taxon>Candidatus Avitreponema</taxon>
    </lineage>
</organism>
<dbReference type="GO" id="GO:0008409">
    <property type="term" value="F:5'-3' exonuclease activity"/>
    <property type="evidence" value="ECO:0007669"/>
    <property type="project" value="InterPro"/>
</dbReference>
<dbReference type="Gene3D" id="3.90.1640.30">
    <property type="match status" value="2"/>
</dbReference>
<name>A0A9D9HGX5_9SPIR</name>
<dbReference type="GO" id="GO:0006281">
    <property type="term" value="P:DNA repair"/>
    <property type="evidence" value="ECO:0007669"/>
    <property type="project" value="InterPro"/>
</dbReference>
<feature type="domain" description="RecJ OB" evidence="8">
    <location>
        <begin position="599"/>
        <end position="707"/>
    </location>
</feature>
<evidence type="ECO:0000313" key="10">
    <source>
        <dbReference type="Proteomes" id="UP000823616"/>
    </source>
</evidence>
<keyword evidence="3" id="KW-0540">Nuclease</keyword>
<dbReference type="InterPro" id="IPR004610">
    <property type="entry name" value="RecJ"/>
</dbReference>
<dbReference type="Pfam" id="PF17768">
    <property type="entry name" value="RecJ_OB"/>
    <property type="match status" value="1"/>
</dbReference>
<evidence type="ECO:0000256" key="4">
    <source>
        <dbReference type="ARBA" id="ARBA00022801"/>
    </source>
</evidence>
<evidence type="ECO:0000259" key="6">
    <source>
        <dbReference type="Pfam" id="PF01368"/>
    </source>
</evidence>
<evidence type="ECO:0000256" key="3">
    <source>
        <dbReference type="ARBA" id="ARBA00022722"/>
    </source>
</evidence>
<keyword evidence="5 9" id="KW-0269">Exonuclease</keyword>
<evidence type="ECO:0000259" key="8">
    <source>
        <dbReference type="Pfam" id="PF17768"/>
    </source>
</evidence>
<dbReference type="GO" id="GO:0006310">
    <property type="term" value="P:DNA recombination"/>
    <property type="evidence" value="ECO:0007669"/>
    <property type="project" value="InterPro"/>
</dbReference>
<dbReference type="Proteomes" id="UP000823616">
    <property type="component" value="Unassembled WGS sequence"/>
</dbReference>